<reference evidence="2" key="1">
    <citation type="submission" date="2012-03" db="EMBL/GenBank/DDBJ databases">
        <title>Complete sequence of chromosome of Deinococcus peraridilitoris DSM 19664.</title>
        <authorList>
            <person name="Lucas S."/>
            <person name="Copeland A."/>
            <person name="Lapidus A."/>
            <person name="Glavina del Rio T."/>
            <person name="Dalin E."/>
            <person name="Tice H."/>
            <person name="Bruce D."/>
            <person name="Goodwin L."/>
            <person name="Pitluck S."/>
            <person name="Peters L."/>
            <person name="Mikhailova N."/>
            <person name="Lu M."/>
            <person name="Kyrpides N."/>
            <person name="Mavromatis K."/>
            <person name="Ivanova N."/>
            <person name="Brettin T."/>
            <person name="Detter J.C."/>
            <person name="Han C."/>
            <person name="Larimer F."/>
            <person name="Land M."/>
            <person name="Hauser L."/>
            <person name="Markowitz V."/>
            <person name="Cheng J.-F."/>
            <person name="Hugenholtz P."/>
            <person name="Woyke T."/>
            <person name="Wu D."/>
            <person name="Pukall R."/>
            <person name="Steenblock K."/>
            <person name="Brambilla E."/>
            <person name="Klenk H.-P."/>
            <person name="Eisen J.A."/>
        </authorList>
    </citation>
    <scope>NUCLEOTIDE SEQUENCE [LARGE SCALE GENOMIC DNA]</scope>
    <source>
        <strain evidence="2">DSM 19664 / LMG 22246 / CIP 109416 / KR-200</strain>
    </source>
</reference>
<evidence type="ECO:0000313" key="2">
    <source>
        <dbReference type="Proteomes" id="UP000010467"/>
    </source>
</evidence>
<evidence type="ECO:0000313" key="1">
    <source>
        <dbReference type="EMBL" id="AFZ66717.1"/>
    </source>
</evidence>
<name>L0A0M6_DEIPD</name>
<proteinExistence type="predicted"/>
<dbReference type="AlphaFoldDB" id="L0A0M6"/>
<organism evidence="1 2">
    <name type="scientific">Deinococcus peraridilitoris (strain DSM 19664 / LMG 22246 / CIP 109416 / KR-200)</name>
    <dbReference type="NCBI Taxonomy" id="937777"/>
    <lineage>
        <taxon>Bacteria</taxon>
        <taxon>Thermotogati</taxon>
        <taxon>Deinococcota</taxon>
        <taxon>Deinococci</taxon>
        <taxon>Deinococcales</taxon>
        <taxon>Deinococcaceae</taxon>
        <taxon>Deinococcus</taxon>
    </lineage>
</organism>
<gene>
    <name evidence="1" type="ordered locus">Deipe_1159</name>
</gene>
<dbReference type="PATRIC" id="fig|937777.3.peg.1162"/>
<dbReference type="Proteomes" id="UP000010467">
    <property type="component" value="Chromosome"/>
</dbReference>
<sequence length="110" mass="11810">MTITSTAAYENAQHYRFNGTLILEDQIYSFTGTATAQGGIFFKPQASFHYGDIGWQANIQQANSQVGTMSGKNKIGTAGMEGLNGSLTVNGTSYTLRAHLTQVAPEMKSP</sequence>
<dbReference type="KEGG" id="dpd:Deipe_1159"/>
<dbReference type="HOGENOM" id="CLU_2166830_0_0_0"/>
<keyword evidence="2" id="KW-1185">Reference proteome</keyword>
<accession>L0A0M6</accession>
<protein>
    <submittedName>
        <fullName evidence="1">Uncharacterized protein</fullName>
    </submittedName>
</protein>
<dbReference type="EMBL" id="CP003382">
    <property type="protein sequence ID" value="AFZ66717.1"/>
    <property type="molecule type" value="Genomic_DNA"/>
</dbReference>